<evidence type="ECO:0000313" key="2">
    <source>
        <dbReference type="EMBL" id="KAK6958461.1"/>
    </source>
</evidence>
<evidence type="ECO:0000313" key="3">
    <source>
        <dbReference type="Proteomes" id="UP001369815"/>
    </source>
</evidence>
<keyword evidence="3" id="KW-1185">Reference proteome</keyword>
<comment type="caution">
    <text evidence="2">The sequence shown here is derived from an EMBL/GenBank/DDBJ whole genome shotgun (WGS) entry which is preliminary data.</text>
</comment>
<protein>
    <submittedName>
        <fullName evidence="2">Uncharacterized protein</fullName>
    </submittedName>
</protein>
<dbReference type="AlphaFoldDB" id="A0AAX6N1Z2"/>
<gene>
    <name evidence="2" type="ORF">Daesc_001262</name>
</gene>
<proteinExistence type="predicted"/>
<evidence type="ECO:0000256" key="1">
    <source>
        <dbReference type="SAM" id="MobiDB-lite"/>
    </source>
</evidence>
<dbReference type="EMBL" id="JBANMG010000001">
    <property type="protein sequence ID" value="KAK6958461.1"/>
    <property type="molecule type" value="Genomic_DNA"/>
</dbReference>
<dbReference type="Proteomes" id="UP001369815">
    <property type="component" value="Unassembled WGS sequence"/>
</dbReference>
<accession>A0AAX6N1Z2</accession>
<feature type="compositionally biased region" description="Basic and acidic residues" evidence="1">
    <location>
        <begin position="50"/>
        <end position="65"/>
    </location>
</feature>
<organism evidence="2 3">
    <name type="scientific">Daldinia eschscholtzii</name>
    <dbReference type="NCBI Taxonomy" id="292717"/>
    <lineage>
        <taxon>Eukaryota</taxon>
        <taxon>Fungi</taxon>
        <taxon>Dikarya</taxon>
        <taxon>Ascomycota</taxon>
        <taxon>Pezizomycotina</taxon>
        <taxon>Sordariomycetes</taxon>
        <taxon>Xylariomycetidae</taxon>
        <taxon>Xylariales</taxon>
        <taxon>Hypoxylaceae</taxon>
        <taxon>Daldinia</taxon>
    </lineage>
</organism>
<feature type="compositionally biased region" description="Basic residues" evidence="1">
    <location>
        <begin position="108"/>
        <end position="119"/>
    </location>
</feature>
<reference evidence="2 3" key="1">
    <citation type="journal article" date="2024" name="Front Chem Biol">
        <title>Unveiling the potential of Daldinia eschscholtzii MFLUCC 19-0629 through bioactivity and bioinformatics studies for enhanced sustainable agriculture production.</title>
        <authorList>
            <person name="Brooks S."/>
            <person name="Weaver J.A."/>
            <person name="Klomchit A."/>
            <person name="Alharthi S.A."/>
            <person name="Onlamun T."/>
            <person name="Nurani R."/>
            <person name="Vong T.K."/>
            <person name="Alberti F."/>
            <person name="Greco C."/>
        </authorList>
    </citation>
    <scope>NUCLEOTIDE SEQUENCE [LARGE SCALE GENOMIC DNA]</scope>
    <source>
        <strain evidence="2">MFLUCC 19-0629</strain>
    </source>
</reference>
<name>A0AAX6N1Z2_9PEZI</name>
<sequence>MDLQERLDWVRHQRLVATSPSPVPAENLVERQQNPRVLEPINTNRRPHWRYRDPNSIKHKAPELTRDQRHEIRVLKKYHPELTYLDLSKWTGYTYSQVQRALTGPLSPRKRGYGHKKMTTPKAQASSS</sequence>
<feature type="region of interest" description="Disordered" evidence="1">
    <location>
        <begin position="21"/>
        <end position="65"/>
    </location>
</feature>
<feature type="region of interest" description="Disordered" evidence="1">
    <location>
        <begin position="101"/>
        <end position="128"/>
    </location>
</feature>